<reference evidence="2" key="1">
    <citation type="journal article" date="2022" name="bioRxiv">
        <title>Sequencing and chromosome-scale assembly of the giantPleurodeles waltlgenome.</title>
        <authorList>
            <person name="Brown T."/>
            <person name="Elewa A."/>
            <person name="Iarovenko S."/>
            <person name="Subramanian E."/>
            <person name="Araus A.J."/>
            <person name="Petzold A."/>
            <person name="Susuki M."/>
            <person name="Suzuki K.-i.T."/>
            <person name="Hayashi T."/>
            <person name="Toyoda A."/>
            <person name="Oliveira C."/>
            <person name="Osipova E."/>
            <person name="Leigh N.D."/>
            <person name="Simon A."/>
            <person name="Yun M.H."/>
        </authorList>
    </citation>
    <scope>NUCLEOTIDE SEQUENCE</scope>
    <source>
        <strain evidence="2">20211129_DDA</strain>
        <tissue evidence="2">Liver</tissue>
    </source>
</reference>
<keyword evidence="3" id="KW-1185">Reference proteome</keyword>
<evidence type="ECO:0000313" key="3">
    <source>
        <dbReference type="Proteomes" id="UP001066276"/>
    </source>
</evidence>
<dbReference type="Proteomes" id="UP001066276">
    <property type="component" value="Chromosome 12"/>
</dbReference>
<protein>
    <submittedName>
        <fullName evidence="2">Uncharacterized protein</fullName>
    </submittedName>
</protein>
<proteinExistence type="predicted"/>
<comment type="caution">
    <text evidence="2">The sequence shown here is derived from an EMBL/GenBank/DDBJ whole genome shotgun (WGS) entry which is preliminary data.</text>
</comment>
<organism evidence="2 3">
    <name type="scientific">Pleurodeles waltl</name>
    <name type="common">Iberian ribbed newt</name>
    <dbReference type="NCBI Taxonomy" id="8319"/>
    <lineage>
        <taxon>Eukaryota</taxon>
        <taxon>Metazoa</taxon>
        <taxon>Chordata</taxon>
        <taxon>Craniata</taxon>
        <taxon>Vertebrata</taxon>
        <taxon>Euteleostomi</taxon>
        <taxon>Amphibia</taxon>
        <taxon>Batrachia</taxon>
        <taxon>Caudata</taxon>
        <taxon>Salamandroidea</taxon>
        <taxon>Salamandridae</taxon>
        <taxon>Pleurodelinae</taxon>
        <taxon>Pleurodeles</taxon>
    </lineage>
</organism>
<accession>A0AAV7L4R4</accession>
<dbReference type="AlphaFoldDB" id="A0AAV7L4R4"/>
<feature type="compositionally biased region" description="Basic and acidic residues" evidence="1">
    <location>
        <begin position="20"/>
        <end position="86"/>
    </location>
</feature>
<feature type="region of interest" description="Disordered" evidence="1">
    <location>
        <begin position="1"/>
        <end position="86"/>
    </location>
</feature>
<evidence type="ECO:0000313" key="2">
    <source>
        <dbReference type="EMBL" id="KAJ1085559.1"/>
    </source>
</evidence>
<dbReference type="EMBL" id="JANPWB010000016">
    <property type="protein sequence ID" value="KAJ1085559.1"/>
    <property type="molecule type" value="Genomic_DNA"/>
</dbReference>
<gene>
    <name evidence="2" type="ORF">NDU88_005689</name>
</gene>
<name>A0AAV7L4R4_PLEWA</name>
<evidence type="ECO:0000256" key="1">
    <source>
        <dbReference type="SAM" id="MobiDB-lite"/>
    </source>
</evidence>
<sequence length="211" mass="23478">MGEVAGRRQGGGKRQPHVVSAEEGRPYVVSAEERRPHVVSAEERRPHVVSAEERRPHVVSAEEREPHVVSAEERQPHVVSAEERQPHVVSAEEILGPPGDTQRVGGIEVVHQSRTGTGLQAQLSFPSPIDFSAQDPPKSQQHVCFLPVRPVSWSNTDDAKSRSSVSTRPQGPAHRINVYELERRIRLALSFLSLLKFTKVAPAKWEVKKEN</sequence>